<evidence type="ECO:0000313" key="1">
    <source>
        <dbReference type="EMBL" id="ORV92230.1"/>
    </source>
</evidence>
<keyword evidence="2" id="KW-1185">Reference proteome</keyword>
<comment type="caution">
    <text evidence="1">The sequence shown here is derived from an EMBL/GenBank/DDBJ whole genome shotgun (WGS) entry which is preliminary data.</text>
</comment>
<organism evidence="1 2">
    <name type="scientific">Mycobacterium gordonae</name>
    <dbReference type="NCBI Taxonomy" id="1778"/>
    <lineage>
        <taxon>Bacteria</taxon>
        <taxon>Bacillati</taxon>
        <taxon>Actinomycetota</taxon>
        <taxon>Actinomycetes</taxon>
        <taxon>Mycobacteriales</taxon>
        <taxon>Mycobacteriaceae</taxon>
        <taxon>Mycobacterium</taxon>
    </lineage>
</organism>
<dbReference type="SUPFAM" id="SSF81660">
    <property type="entry name" value="Metal cation-transporting ATPase, ATP-binding domain N"/>
    <property type="match status" value="1"/>
</dbReference>
<protein>
    <submittedName>
        <fullName evidence="1">Uncharacterized protein</fullName>
    </submittedName>
</protein>
<evidence type="ECO:0000313" key="2">
    <source>
        <dbReference type="Proteomes" id="UP000193928"/>
    </source>
</evidence>
<sequence>MRSGTTRRLRYPRNCGITGIAVGVARPRAHGPSAGVTRMVDSVSQPLHVRLAAAVEAGSEHPIGAAIVAGARERDLDV</sequence>
<reference evidence="1 2" key="1">
    <citation type="submission" date="2016-01" db="EMBL/GenBank/DDBJ databases">
        <title>The new phylogeny of the genus Mycobacterium.</title>
        <authorList>
            <person name="Tarcisio F."/>
            <person name="Conor M."/>
            <person name="Antonella G."/>
            <person name="Elisabetta G."/>
            <person name="Giulia F.S."/>
            <person name="Sara T."/>
            <person name="Anna F."/>
            <person name="Clotilde B."/>
            <person name="Roberto B."/>
            <person name="Veronica D.S."/>
            <person name="Fabio R."/>
            <person name="Monica P."/>
            <person name="Olivier J."/>
            <person name="Enrico T."/>
            <person name="Nicola S."/>
        </authorList>
    </citation>
    <scope>NUCLEOTIDE SEQUENCE [LARGE SCALE GENOMIC DNA]</scope>
    <source>
        <strain evidence="1 2">DSM 44160</strain>
    </source>
</reference>
<gene>
    <name evidence="1" type="ORF">AWC08_19635</name>
</gene>
<dbReference type="AlphaFoldDB" id="A0A1X1X0M1"/>
<dbReference type="Proteomes" id="UP000193928">
    <property type="component" value="Unassembled WGS sequence"/>
</dbReference>
<dbReference type="EMBL" id="LQOY01000050">
    <property type="protein sequence ID" value="ORV92230.1"/>
    <property type="molecule type" value="Genomic_DNA"/>
</dbReference>
<dbReference type="Gene3D" id="3.40.1110.10">
    <property type="entry name" value="Calcium-transporting ATPase, cytoplasmic domain N"/>
    <property type="match status" value="1"/>
</dbReference>
<name>A0A1X1X0M1_MYCGO</name>
<dbReference type="InterPro" id="IPR023299">
    <property type="entry name" value="ATPase_P-typ_cyto_dom_N"/>
</dbReference>
<accession>A0A1X1X0M1</accession>
<proteinExistence type="predicted"/>
<dbReference type="GO" id="GO:0000166">
    <property type="term" value="F:nucleotide binding"/>
    <property type="evidence" value="ECO:0007669"/>
    <property type="project" value="InterPro"/>
</dbReference>